<protein>
    <recommendedName>
        <fullName evidence="1">Transposase IS200-like domain-containing protein</fullName>
    </recommendedName>
</protein>
<evidence type="ECO:0000259" key="1">
    <source>
        <dbReference type="SMART" id="SM01321"/>
    </source>
</evidence>
<name>A0A2H0YN55_9BACT</name>
<dbReference type="GO" id="GO:0003677">
    <property type="term" value="F:DNA binding"/>
    <property type="evidence" value="ECO:0007669"/>
    <property type="project" value="InterPro"/>
</dbReference>
<comment type="caution">
    <text evidence="2">The sequence shown here is derived from an EMBL/GenBank/DDBJ whole genome shotgun (WGS) entry which is preliminary data.</text>
</comment>
<dbReference type="SUPFAM" id="SSF143422">
    <property type="entry name" value="Transposase IS200-like"/>
    <property type="match status" value="1"/>
</dbReference>
<dbReference type="Proteomes" id="UP000231472">
    <property type="component" value="Unassembled WGS sequence"/>
</dbReference>
<sequence length="239" mass="28416">MRKIKFEINKFYHIYNRGVEKRIIFNNDYDKWRFLQGMFLFNDKNSSFGVLHEIERKNKGRINFNLLKEFIYKNTIYRKPLVRIMADCLMPNHYHLLVQEIQKNGISKFMQKLGTGYAGYFNKKYNRVGSLFQGPFKAVLINNDIYLQYLLGYINIINPGQLIEPELKEKGTANTDKIMDFAGKYSFSTNLDYLGLRESIIIDKGIFKEFFPTPEKYKESIKEFLLNKKYDKISDLLLE</sequence>
<dbReference type="GO" id="GO:0006313">
    <property type="term" value="P:DNA transposition"/>
    <property type="evidence" value="ECO:0007669"/>
    <property type="project" value="InterPro"/>
</dbReference>
<accession>A0A2H0YN55</accession>
<dbReference type="Pfam" id="PF01797">
    <property type="entry name" value="Y1_Tnp"/>
    <property type="match status" value="1"/>
</dbReference>
<dbReference type="InterPro" id="IPR002686">
    <property type="entry name" value="Transposase_17"/>
</dbReference>
<dbReference type="GO" id="GO:0004803">
    <property type="term" value="F:transposase activity"/>
    <property type="evidence" value="ECO:0007669"/>
    <property type="project" value="InterPro"/>
</dbReference>
<gene>
    <name evidence="2" type="ORF">COT32_02515</name>
</gene>
<organism evidence="2 3">
    <name type="scientific">Candidatus Nealsonbacteria bacterium CG08_land_8_20_14_0_20_36_22</name>
    <dbReference type="NCBI Taxonomy" id="1974704"/>
    <lineage>
        <taxon>Bacteria</taxon>
        <taxon>Candidatus Nealsoniibacteriota</taxon>
    </lineage>
</organism>
<dbReference type="EMBL" id="PEYC01000050">
    <property type="protein sequence ID" value="PIS39934.1"/>
    <property type="molecule type" value="Genomic_DNA"/>
</dbReference>
<reference evidence="3" key="1">
    <citation type="submission" date="2017-09" db="EMBL/GenBank/DDBJ databases">
        <title>Depth-based differentiation of microbial function through sediment-hosted aquifers and enrichment of novel symbionts in the deep terrestrial subsurface.</title>
        <authorList>
            <person name="Probst A.J."/>
            <person name="Ladd B."/>
            <person name="Jarett J.K."/>
            <person name="Geller-Mcgrath D.E."/>
            <person name="Sieber C.M.K."/>
            <person name="Emerson J.B."/>
            <person name="Anantharaman K."/>
            <person name="Thomas B.C."/>
            <person name="Malmstrom R."/>
            <person name="Stieglmeier M."/>
            <person name="Klingl A."/>
            <person name="Woyke T."/>
            <person name="Ryan C.M."/>
            <person name="Banfield J.F."/>
        </authorList>
    </citation>
    <scope>NUCLEOTIDE SEQUENCE [LARGE SCALE GENOMIC DNA]</scope>
</reference>
<dbReference type="PANTHER" id="PTHR34322:SF2">
    <property type="entry name" value="TRANSPOSASE IS200-LIKE DOMAIN-CONTAINING PROTEIN"/>
    <property type="match status" value="1"/>
</dbReference>
<dbReference type="AlphaFoldDB" id="A0A2H0YN55"/>
<dbReference type="PANTHER" id="PTHR34322">
    <property type="entry name" value="TRANSPOSASE, Y1_TNP DOMAIN-CONTAINING"/>
    <property type="match status" value="1"/>
</dbReference>
<evidence type="ECO:0000313" key="3">
    <source>
        <dbReference type="Proteomes" id="UP000231472"/>
    </source>
</evidence>
<proteinExistence type="predicted"/>
<evidence type="ECO:0000313" key="2">
    <source>
        <dbReference type="EMBL" id="PIS39934.1"/>
    </source>
</evidence>
<dbReference type="Gene3D" id="3.30.70.1290">
    <property type="entry name" value="Transposase IS200-like"/>
    <property type="match status" value="1"/>
</dbReference>
<dbReference type="SMART" id="SM01321">
    <property type="entry name" value="Y1_Tnp"/>
    <property type="match status" value="1"/>
</dbReference>
<feature type="domain" description="Transposase IS200-like" evidence="1">
    <location>
        <begin position="7"/>
        <end position="148"/>
    </location>
</feature>
<dbReference type="InterPro" id="IPR036515">
    <property type="entry name" value="Transposase_17_sf"/>
</dbReference>